<evidence type="ECO:0000313" key="7">
    <source>
        <dbReference type="Proteomes" id="UP000256690"/>
    </source>
</evidence>
<protein>
    <recommendedName>
        <fullName evidence="5">Amidase domain-containing protein</fullName>
    </recommendedName>
</protein>
<dbReference type="GO" id="GO:0016787">
    <property type="term" value="F:hydrolase activity"/>
    <property type="evidence" value="ECO:0007669"/>
    <property type="project" value="UniProtKB-KW"/>
</dbReference>
<dbReference type="STRING" id="1810919.A0A3D8SCF4"/>
<feature type="binding site" evidence="4">
    <location>
        <position position="182"/>
    </location>
    <ligand>
        <name>substrate</name>
    </ligand>
</feature>
<comment type="caution">
    <text evidence="6">The sequence shown here is derived from an EMBL/GenBank/DDBJ whole genome shotgun (WGS) entry which is preliminary data.</text>
</comment>
<gene>
    <name evidence="6" type="ORF">DSM5745_04289</name>
</gene>
<feature type="domain" description="Amidase" evidence="5">
    <location>
        <begin position="78"/>
        <end position="531"/>
    </location>
</feature>
<dbReference type="SUPFAM" id="SSF75304">
    <property type="entry name" value="Amidase signature (AS) enzymes"/>
    <property type="match status" value="1"/>
</dbReference>
<dbReference type="Pfam" id="PF01425">
    <property type="entry name" value="Amidase"/>
    <property type="match status" value="1"/>
</dbReference>
<feature type="active site" description="Charge relay system" evidence="3">
    <location>
        <position position="133"/>
    </location>
</feature>
<keyword evidence="2" id="KW-0378">Hydrolase</keyword>
<evidence type="ECO:0000256" key="3">
    <source>
        <dbReference type="PIRSR" id="PIRSR001221-1"/>
    </source>
</evidence>
<feature type="active site" description="Acyl-ester intermediate" evidence="3">
    <location>
        <position position="232"/>
    </location>
</feature>
<comment type="similarity">
    <text evidence="1">Belongs to the amidase family.</text>
</comment>
<evidence type="ECO:0000256" key="4">
    <source>
        <dbReference type="PIRSR" id="PIRSR001221-2"/>
    </source>
</evidence>
<feature type="binding site" evidence="4">
    <location>
        <begin position="229"/>
        <end position="232"/>
    </location>
    <ligand>
        <name>substrate</name>
    </ligand>
</feature>
<accession>A0A3D8SCF4</accession>
<reference evidence="6 7" key="1">
    <citation type="journal article" date="2018" name="IMA Fungus">
        <title>IMA Genome-F 9: Draft genome sequence of Annulohypoxylon stygium, Aspergillus mulundensis, Berkeleyomyces basicola (syn. Thielaviopsis basicola), Ceratocystis smalleyi, two Cercospora beticola strains, Coleophoma cylindrospora, Fusarium fracticaudum, Phialophora cf. hyalina, and Morchella septimelata.</title>
        <authorList>
            <person name="Wingfield B.D."/>
            <person name="Bills G.F."/>
            <person name="Dong Y."/>
            <person name="Huang W."/>
            <person name="Nel W.J."/>
            <person name="Swalarsk-Parry B.S."/>
            <person name="Vaghefi N."/>
            <person name="Wilken P.M."/>
            <person name="An Z."/>
            <person name="de Beer Z.W."/>
            <person name="De Vos L."/>
            <person name="Chen L."/>
            <person name="Duong T.A."/>
            <person name="Gao Y."/>
            <person name="Hammerbacher A."/>
            <person name="Kikkert J.R."/>
            <person name="Li Y."/>
            <person name="Li H."/>
            <person name="Li K."/>
            <person name="Li Q."/>
            <person name="Liu X."/>
            <person name="Ma X."/>
            <person name="Naidoo K."/>
            <person name="Pethybridge S.J."/>
            <person name="Sun J."/>
            <person name="Steenkamp E.T."/>
            <person name="van der Nest M.A."/>
            <person name="van Wyk S."/>
            <person name="Wingfield M.J."/>
            <person name="Xiong C."/>
            <person name="Yue Q."/>
            <person name="Zhang X."/>
        </authorList>
    </citation>
    <scope>NUCLEOTIDE SEQUENCE [LARGE SCALE GENOMIC DNA]</scope>
    <source>
        <strain evidence="6 7">DSM 5745</strain>
    </source>
</reference>
<dbReference type="OrthoDB" id="6428749at2759"/>
<sequence length="544" mass="60428">MGSLQPWEEIVAKKRALRDQALKPYLVSDIDSRSPQIRSVQDCSCLEDDPLVQEITDISSIPILVEQLQKGRYSAEQVTSAYIRRATVAHQLTNCITEVIFEGALIQARELDQLYKETGQLKGPLHGVPVTVKDQFNVKGYDSTIGYVGRSFCPASEDAVLIQVLKSMGAIILAKTNLPQSIMWAETENPLWGLTVNPRNPAFTPGGSTGGEGVLLALHGSILGFGTDIGGSVRIPQSIMGSYGFKPSSSRLPYCGVPVSTEGQEHVPSSVGPMARNIHSICYISRLLANARPWDLDPRCATLSWNESVFRDMQSRPLVIGLILDDGVVKVHPPIERAIGELAAKLEANGHELITWDASDHLSYINLMDRYYTVDGGEDVRRDVAVAGEPFIPHVEALVNRGKPISVYEYWQMNTERNNLQKKYLDKWNAARSPSGRPVDVLLSPTMPHVAVPHRSVRWVGYTKIWNLLDYPAITFPVDEVRAGKDVQPPDYRPRNALDAWNWNLYDPGTMDGHPVNLQIIGKRLEEECVLGAATVIEEIWRSY</sequence>
<evidence type="ECO:0000256" key="2">
    <source>
        <dbReference type="ARBA" id="ARBA00022801"/>
    </source>
</evidence>
<dbReference type="EMBL" id="PVWQ01000004">
    <property type="protein sequence ID" value="RDW83963.1"/>
    <property type="molecule type" value="Genomic_DNA"/>
</dbReference>
<evidence type="ECO:0000259" key="5">
    <source>
        <dbReference type="Pfam" id="PF01425"/>
    </source>
</evidence>
<dbReference type="InterPro" id="IPR023631">
    <property type="entry name" value="Amidase_dom"/>
</dbReference>
<organism evidence="6 7">
    <name type="scientific">Aspergillus mulundensis</name>
    <dbReference type="NCBI Taxonomy" id="1810919"/>
    <lineage>
        <taxon>Eukaryota</taxon>
        <taxon>Fungi</taxon>
        <taxon>Dikarya</taxon>
        <taxon>Ascomycota</taxon>
        <taxon>Pezizomycotina</taxon>
        <taxon>Eurotiomycetes</taxon>
        <taxon>Eurotiomycetidae</taxon>
        <taxon>Eurotiales</taxon>
        <taxon>Aspergillaceae</taxon>
        <taxon>Aspergillus</taxon>
        <taxon>Aspergillus subgen. Nidulantes</taxon>
    </lineage>
</organism>
<dbReference type="GeneID" id="38114659"/>
<dbReference type="Gene3D" id="3.90.1300.10">
    <property type="entry name" value="Amidase signature (AS) domain"/>
    <property type="match status" value="1"/>
</dbReference>
<keyword evidence="7" id="KW-1185">Reference proteome</keyword>
<dbReference type="InterPro" id="IPR036928">
    <property type="entry name" value="AS_sf"/>
</dbReference>
<feature type="binding site" evidence="4">
    <location>
        <position position="208"/>
    </location>
    <ligand>
        <name>substrate</name>
    </ligand>
</feature>
<name>A0A3D8SCF4_9EURO</name>
<proteinExistence type="inferred from homology"/>
<dbReference type="AlphaFoldDB" id="A0A3D8SCF4"/>
<dbReference type="PIRSF" id="PIRSF001221">
    <property type="entry name" value="Amidase_fungi"/>
    <property type="match status" value="1"/>
</dbReference>
<dbReference type="PANTHER" id="PTHR46072">
    <property type="entry name" value="AMIDASE-RELATED-RELATED"/>
    <property type="match status" value="1"/>
</dbReference>
<feature type="active site" description="Charge relay system" evidence="3">
    <location>
        <position position="208"/>
    </location>
</feature>
<dbReference type="Proteomes" id="UP000256690">
    <property type="component" value="Unassembled WGS sequence"/>
</dbReference>
<evidence type="ECO:0000313" key="6">
    <source>
        <dbReference type="EMBL" id="RDW83963.1"/>
    </source>
</evidence>
<evidence type="ECO:0000256" key="1">
    <source>
        <dbReference type="ARBA" id="ARBA00009199"/>
    </source>
</evidence>
<dbReference type="RefSeq" id="XP_026605301.1">
    <property type="nucleotide sequence ID" value="XM_026746305.1"/>
</dbReference>
<dbReference type="PANTHER" id="PTHR46072:SF2">
    <property type="entry name" value="AMIDASE (EUROFUNG)"/>
    <property type="match status" value="1"/>
</dbReference>